<gene>
    <name evidence="2" type="ORF">AJ79_00969</name>
</gene>
<dbReference type="GO" id="GO:0030674">
    <property type="term" value="F:protein-macromolecule adaptor activity"/>
    <property type="evidence" value="ECO:0007669"/>
    <property type="project" value="TreeGrafter"/>
</dbReference>
<evidence type="ECO:0000313" key="3">
    <source>
        <dbReference type="Proteomes" id="UP000223968"/>
    </source>
</evidence>
<name>A0A2B7Y9L3_9EURO</name>
<feature type="region of interest" description="Disordered" evidence="1">
    <location>
        <begin position="122"/>
        <end position="146"/>
    </location>
</feature>
<protein>
    <recommendedName>
        <fullName evidence="4">Alpha and gamma adaptin binding protein p34</fullName>
    </recommendedName>
</protein>
<feature type="compositionally biased region" description="Low complexity" evidence="1">
    <location>
        <begin position="122"/>
        <end position="133"/>
    </location>
</feature>
<dbReference type="Proteomes" id="UP000223968">
    <property type="component" value="Unassembled WGS sequence"/>
</dbReference>
<dbReference type="Pfam" id="PF10199">
    <property type="entry name" value="Adaptin_binding"/>
    <property type="match status" value="1"/>
</dbReference>
<dbReference type="InterPro" id="IPR034627">
    <property type="entry name" value="Irc6"/>
</dbReference>
<organism evidence="2 3">
    <name type="scientific">Helicocarpus griseus UAMH5409</name>
    <dbReference type="NCBI Taxonomy" id="1447875"/>
    <lineage>
        <taxon>Eukaryota</taxon>
        <taxon>Fungi</taxon>
        <taxon>Dikarya</taxon>
        <taxon>Ascomycota</taxon>
        <taxon>Pezizomycotina</taxon>
        <taxon>Eurotiomycetes</taxon>
        <taxon>Eurotiomycetidae</taxon>
        <taxon>Onygenales</taxon>
        <taxon>Ajellomycetaceae</taxon>
        <taxon>Helicocarpus</taxon>
    </lineage>
</organism>
<reference evidence="2 3" key="1">
    <citation type="submission" date="2017-10" db="EMBL/GenBank/DDBJ databases">
        <title>Comparative genomics in systemic dimorphic fungi from Ajellomycetaceae.</title>
        <authorList>
            <person name="Munoz J.F."/>
            <person name="Mcewen J.G."/>
            <person name="Clay O.K."/>
            <person name="Cuomo C.A."/>
        </authorList>
    </citation>
    <scope>NUCLEOTIDE SEQUENCE [LARGE SCALE GENOMIC DNA]</scope>
    <source>
        <strain evidence="2 3">UAMH5409</strain>
    </source>
</reference>
<sequence>MTMPSPPSQQEKTPNDIKTATRILTPRRLLILTPASQSHAIVPPFLHSLTGVAVTHAPQAPNSAQLDENVGSINHAAAEGDSGLISTFAGYTTHSPLRIETKYYTADIPIWVDELPFSSASTSTSSTLQSSTTNHNQQHTSSTWRSEFLSEEAREVRDVIGAVIICIERPSRIAPEFSQPREHKDRHVQGLKELLSAVAEVRNQIEEERGSVGEVPGLVVLVGKDEEGKDRVNGLDSPELGNGAGGEDGLEEIVEFSTRWWEEELSEMGHFELEVVAWDPKGEDEREKRNMFGELEGIPRIKEVLRTNEWGSGGQGDFSADFLLDSDEEAGFDKEASELEREMFGLKLAIEKGGDVGASGDSADVRNEEGDDELHVEKMDGLMMRMQAIKDMASELPEAERKAFAVKAINDIMKDM</sequence>
<dbReference type="OrthoDB" id="10261384at2759"/>
<feature type="compositionally biased region" description="Polar residues" evidence="1">
    <location>
        <begin position="134"/>
        <end position="145"/>
    </location>
</feature>
<comment type="caution">
    <text evidence="2">The sequence shown here is derived from an EMBL/GenBank/DDBJ whole genome shotgun (WGS) entry which is preliminary data.</text>
</comment>
<accession>A0A2B7Y9L3</accession>
<evidence type="ECO:0008006" key="4">
    <source>
        <dbReference type="Google" id="ProtNLM"/>
    </source>
</evidence>
<dbReference type="PANTHER" id="PTHR28043:SF1">
    <property type="entry name" value="INCREASED RECOMBINATION CENTERS PROTEIN 6"/>
    <property type="match status" value="1"/>
</dbReference>
<dbReference type="Gene3D" id="3.40.50.11960">
    <property type="match status" value="1"/>
</dbReference>
<dbReference type="GO" id="GO:0016192">
    <property type="term" value="P:vesicle-mediated transport"/>
    <property type="evidence" value="ECO:0007669"/>
    <property type="project" value="InterPro"/>
</dbReference>
<dbReference type="STRING" id="1447875.A0A2B7Y9L3"/>
<dbReference type="AlphaFoldDB" id="A0A2B7Y9L3"/>
<dbReference type="EMBL" id="PDNB01000009">
    <property type="protein sequence ID" value="PGH17608.1"/>
    <property type="molecule type" value="Genomic_DNA"/>
</dbReference>
<keyword evidence="3" id="KW-1185">Reference proteome</keyword>
<evidence type="ECO:0000256" key="1">
    <source>
        <dbReference type="SAM" id="MobiDB-lite"/>
    </source>
</evidence>
<evidence type="ECO:0000313" key="2">
    <source>
        <dbReference type="EMBL" id="PGH17608.1"/>
    </source>
</evidence>
<dbReference type="PANTHER" id="PTHR28043">
    <property type="entry name" value="INCREASED RECOMBINATION CENTERS PROTEIN 6"/>
    <property type="match status" value="1"/>
</dbReference>
<proteinExistence type="predicted"/>